<reference evidence="10 11" key="1">
    <citation type="journal article" date="2021" name="Hortic Res">
        <title>Chromosome-scale assembly of the Dendrobium chrysotoxum genome enhances the understanding of orchid evolution.</title>
        <authorList>
            <person name="Zhang Y."/>
            <person name="Zhang G.Q."/>
            <person name="Zhang D."/>
            <person name="Liu X.D."/>
            <person name="Xu X.Y."/>
            <person name="Sun W.H."/>
            <person name="Yu X."/>
            <person name="Zhu X."/>
            <person name="Wang Z.W."/>
            <person name="Zhao X."/>
            <person name="Zhong W.Y."/>
            <person name="Chen H."/>
            <person name="Yin W.L."/>
            <person name="Huang T."/>
            <person name="Niu S.C."/>
            <person name="Liu Z.J."/>
        </authorList>
    </citation>
    <scope>NUCLEOTIDE SEQUENCE [LARGE SCALE GENOMIC DNA]</scope>
    <source>
        <strain evidence="10">Lindl</strain>
    </source>
</reference>
<dbReference type="GO" id="GO:0010468">
    <property type="term" value="P:regulation of gene expression"/>
    <property type="evidence" value="ECO:0007669"/>
    <property type="project" value="UniProtKB-ARBA"/>
</dbReference>
<evidence type="ECO:0000256" key="4">
    <source>
        <dbReference type="ARBA" id="ARBA00023163"/>
    </source>
</evidence>
<dbReference type="InterPro" id="IPR017884">
    <property type="entry name" value="SANT_dom"/>
</dbReference>
<dbReference type="InterPro" id="IPR009057">
    <property type="entry name" value="Homeodomain-like_sf"/>
</dbReference>
<dbReference type="Gene3D" id="1.10.10.60">
    <property type="entry name" value="Homeodomain-like"/>
    <property type="match status" value="1"/>
</dbReference>
<dbReference type="EMBL" id="JAGFBR010000002">
    <property type="protein sequence ID" value="KAH0469641.1"/>
    <property type="molecule type" value="Genomic_DNA"/>
</dbReference>
<dbReference type="PANTHER" id="PTHR12802:SF177">
    <property type="entry name" value="PROTEIN CCA1"/>
    <property type="match status" value="1"/>
</dbReference>
<evidence type="ECO:0000259" key="7">
    <source>
        <dbReference type="PROSITE" id="PS50090"/>
    </source>
</evidence>
<feature type="compositionally biased region" description="Polar residues" evidence="6">
    <location>
        <begin position="515"/>
        <end position="525"/>
    </location>
</feature>
<name>A0AAV7HLW7_DENCH</name>
<feature type="compositionally biased region" description="Polar residues" evidence="6">
    <location>
        <begin position="491"/>
        <end position="503"/>
    </location>
</feature>
<keyword evidence="2" id="KW-0805">Transcription regulation</keyword>
<evidence type="ECO:0000256" key="6">
    <source>
        <dbReference type="SAM" id="MobiDB-lite"/>
    </source>
</evidence>
<feature type="domain" description="Myb-like" evidence="7">
    <location>
        <begin position="22"/>
        <end position="72"/>
    </location>
</feature>
<dbReference type="FunFam" id="1.10.10.60:FF:000023">
    <property type="entry name" value="protein REVEILLE 6 isoform X1"/>
    <property type="match status" value="1"/>
</dbReference>
<comment type="subcellular location">
    <subcellularLocation>
        <location evidence="1">Nucleus</location>
    </subcellularLocation>
</comment>
<dbReference type="PROSITE" id="PS51293">
    <property type="entry name" value="SANT"/>
    <property type="match status" value="1"/>
</dbReference>
<dbReference type="SUPFAM" id="SSF46689">
    <property type="entry name" value="Homeodomain-like"/>
    <property type="match status" value="1"/>
</dbReference>
<evidence type="ECO:0000259" key="8">
    <source>
        <dbReference type="PROSITE" id="PS51293"/>
    </source>
</evidence>
<evidence type="ECO:0000256" key="3">
    <source>
        <dbReference type="ARBA" id="ARBA00023125"/>
    </source>
</evidence>
<organism evidence="10 11">
    <name type="scientific">Dendrobium chrysotoxum</name>
    <name type="common">Orchid</name>
    <dbReference type="NCBI Taxonomy" id="161865"/>
    <lineage>
        <taxon>Eukaryota</taxon>
        <taxon>Viridiplantae</taxon>
        <taxon>Streptophyta</taxon>
        <taxon>Embryophyta</taxon>
        <taxon>Tracheophyta</taxon>
        <taxon>Spermatophyta</taxon>
        <taxon>Magnoliopsida</taxon>
        <taxon>Liliopsida</taxon>
        <taxon>Asparagales</taxon>
        <taxon>Orchidaceae</taxon>
        <taxon>Epidendroideae</taxon>
        <taxon>Malaxideae</taxon>
        <taxon>Dendrobiinae</taxon>
        <taxon>Dendrobium</taxon>
    </lineage>
</organism>
<feature type="region of interest" description="Disordered" evidence="6">
    <location>
        <begin position="427"/>
        <end position="451"/>
    </location>
</feature>
<gene>
    <name evidence="10" type="ORF">IEQ34_001199</name>
</gene>
<dbReference type="Proteomes" id="UP000775213">
    <property type="component" value="Unassembled WGS sequence"/>
</dbReference>
<dbReference type="PROSITE" id="PS51294">
    <property type="entry name" value="HTH_MYB"/>
    <property type="match status" value="1"/>
</dbReference>
<dbReference type="InterPro" id="IPR017930">
    <property type="entry name" value="Myb_dom"/>
</dbReference>
<dbReference type="CDD" id="cd00167">
    <property type="entry name" value="SANT"/>
    <property type="match status" value="1"/>
</dbReference>
<dbReference type="AlphaFoldDB" id="A0AAV7HLW7"/>
<dbReference type="NCBIfam" id="TIGR01557">
    <property type="entry name" value="myb_SHAQKYF"/>
    <property type="match status" value="1"/>
</dbReference>
<feature type="region of interest" description="Disordered" evidence="6">
    <location>
        <begin position="87"/>
        <end position="112"/>
    </location>
</feature>
<dbReference type="Pfam" id="PF00249">
    <property type="entry name" value="Myb_DNA-binding"/>
    <property type="match status" value="1"/>
</dbReference>
<dbReference type="PROSITE" id="PS50090">
    <property type="entry name" value="MYB_LIKE"/>
    <property type="match status" value="1"/>
</dbReference>
<accession>A0AAV7HLW7</accession>
<dbReference type="SMART" id="SM00717">
    <property type="entry name" value="SANT"/>
    <property type="match status" value="1"/>
</dbReference>
<evidence type="ECO:0000256" key="5">
    <source>
        <dbReference type="ARBA" id="ARBA00023242"/>
    </source>
</evidence>
<dbReference type="GO" id="GO:0003677">
    <property type="term" value="F:DNA binding"/>
    <property type="evidence" value="ECO:0007669"/>
    <property type="project" value="UniProtKB-KW"/>
</dbReference>
<keyword evidence="4" id="KW-0804">Transcription</keyword>
<evidence type="ECO:0000256" key="2">
    <source>
        <dbReference type="ARBA" id="ARBA00023015"/>
    </source>
</evidence>
<feature type="domain" description="SANT" evidence="8">
    <location>
        <begin position="25"/>
        <end position="76"/>
    </location>
</feature>
<sequence>MGSVSIVDVSLGVWLQTRKPYTITKQRERWTEEEHNRFLEALKLYGRAWPRIEEHIGTKTAVQIRSHAQKFFTKLEKESVAKGIPFGQVNDIDIPPPRPKRKPNSPYPRKTRVCCVPPDAEAIDEKTSTSISHRATNKQDFNLEKNAPVCPPTKSVDGTDVFSDGSNCSLVLNLFQNAPSTSVCSDNKDSTKPIGFIEFVPMVKEPKESQNVGGSSPSFELNMESSMNVMTISDQALDRINGVSIDLHELQTSSDIQQDAQSHKDQVAKGMQSTCIDENPNVTVESGGFPSSARPFMNHPVAIASGFRSSSSISSLHQPAFPPFSRFHSSQDFYRSFLGFSSNFSSLIVSTLLQNPAVHAACMAASLWPSGEMDSLMDSSSMAAIAAATVAAAASWWTSQGLLPFFPSNLAAGFTCPLQPDAFPNVNTGLSPHDKMEEGDGAYQNSSTTDQKDIAVCPERLRYLKTHTSSSKPLLPSSSDSEIENEASNVNNVKAFSGNNNSDEAMISNKPERSSCGSNTPSSSEVETDAALKTNVEKNDEDKQVHFQNLPLGDFNVHRARSGGNMNESWKEVSQEGRLAFQALFGRDVLPQTFSLQLVKVEKLKGFPKYTLAGRDKADESGFLSNKIGHGNAKLHRSGFKPYKRCSAEVEDNSSAHDETSNKRISIREASS</sequence>
<dbReference type="PANTHER" id="PTHR12802">
    <property type="entry name" value="SWI/SNF COMPLEX-RELATED"/>
    <property type="match status" value="1"/>
</dbReference>
<comment type="caution">
    <text evidence="10">The sequence shown here is derived from an EMBL/GenBank/DDBJ whole genome shotgun (WGS) entry which is preliminary data.</text>
</comment>
<protein>
    <submittedName>
        <fullName evidence="10">Uncharacterized protein</fullName>
    </submittedName>
</protein>
<keyword evidence="11" id="KW-1185">Reference proteome</keyword>
<evidence type="ECO:0000259" key="9">
    <source>
        <dbReference type="PROSITE" id="PS51294"/>
    </source>
</evidence>
<keyword evidence="3" id="KW-0238">DNA-binding</keyword>
<evidence type="ECO:0000313" key="10">
    <source>
        <dbReference type="EMBL" id="KAH0469641.1"/>
    </source>
</evidence>
<evidence type="ECO:0000313" key="11">
    <source>
        <dbReference type="Proteomes" id="UP000775213"/>
    </source>
</evidence>
<feature type="region of interest" description="Disordered" evidence="6">
    <location>
        <begin position="491"/>
        <end position="528"/>
    </location>
</feature>
<proteinExistence type="predicted"/>
<dbReference type="InterPro" id="IPR006447">
    <property type="entry name" value="Myb_dom_plants"/>
</dbReference>
<dbReference type="GO" id="GO:0005634">
    <property type="term" value="C:nucleus"/>
    <property type="evidence" value="ECO:0007669"/>
    <property type="project" value="UniProtKB-SubCell"/>
</dbReference>
<evidence type="ECO:0000256" key="1">
    <source>
        <dbReference type="ARBA" id="ARBA00004123"/>
    </source>
</evidence>
<keyword evidence="5" id="KW-0539">Nucleus</keyword>
<feature type="domain" description="HTH myb-type" evidence="9">
    <location>
        <begin position="22"/>
        <end position="76"/>
    </location>
</feature>
<feature type="region of interest" description="Disordered" evidence="6">
    <location>
        <begin position="646"/>
        <end position="672"/>
    </location>
</feature>
<dbReference type="InterPro" id="IPR001005">
    <property type="entry name" value="SANT/Myb"/>
</dbReference>